<dbReference type="EMBL" id="CM035411">
    <property type="protein sequence ID" value="KAH7434272.1"/>
    <property type="molecule type" value="Genomic_DNA"/>
</dbReference>
<dbReference type="GO" id="GO:0003677">
    <property type="term" value="F:DNA binding"/>
    <property type="evidence" value="ECO:0007669"/>
    <property type="project" value="InterPro"/>
</dbReference>
<name>A0A8T2UFM4_CERRI</name>
<sequence>MRRSGSGRPAFNQRTRQHMLETFSPTGLHVLVVDDDPLCLFVLEKMLKECSYRVTTCNEVNRALEILRENDDEFDLVISDVYLPQEDGFRLLEVIGLELDLPVIMISSNADVKVVMKGILHGACDYLIKPVRIEELRNIWQHVMRRRAGHAILRPEMNIDQPDDSEVREEGYRKRKDVLEIPDDRTEDINSSPKRARVNWSQQLHQQFVSAVNQLGIDKAVPKRILQIMNVQGLSRENVASHLQKYRLYLKRLSGVIPAPFPIASFQASDDGTPGGSMLVTQGRKAFEPPATVKGVNLGAGLVLKSGKVQSLDSGTIKSLSQFKFAQQKQAANRAQVLSAIGIGALPSYSSSSQGGLYRMASIDVSTLSAATPDSSPGGPSTKVADELASIKLEEDVVSPTPVLGGLARTQSSMEGCIPHLGAIVGCIKQQGSRSSHPSTTIGSINLQDLAPAIKNTTNEPPSNTNEEGNMHHSLAASLFGSFNVATIQGEEGWPLSNELSFNPSTLQAVQSTAEDLGVIIDEPGDENTAKQRSELSSGSAATEISADGYSDCSFENLIEDLGILPDSQHANLHLLDVDEYLRLD</sequence>
<dbReference type="AlphaFoldDB" id="A0A8T2UFM4"/>
<dbReference type="InterPro" id="IPR011006">
    <property type="entry name" value="CheY-like_superfamily"/>
</dbReference>
<keyword evidence="4" id="KW-0010">Activator</keyword>
<dbReference type="PROSITE" id="PS50110">
    <property type="entry name" value="RESPONSE_REGULATORY"/>
    <property type="match status" value="1"/>
</dbReference>
<dbReference type="GO" id="GO:0009736">
    <property type="term" value="P:cytokinin-activated signaling pathway"/>
    <property type="evidence" value="ECO:0007669"/>
    <property type="project" value="InterPro"/>
</dbReference>
<dbReference type="InterPro" id="IPR001005">
    <property type="entry name" value="SANT/Myb"/>
</dbReference>
<evidence type="ECO:0000256" key="4">
    <source>
        <dbReference type="ARBA" id="ARBA00023159"/>
    </source>
</evidence>
<dbReference type="InterPro" id="IPR006447">
    <property type="entry name" value="Myb_dom_plants"/>
</dbReference>
<dbReference type="PROSITE" id="PS51294">
    <property type="entry name" value="HTH_MYB"/>
    <property type="match status" value="1"/>
</dbReference>
<evidence type="ECO:0000256" key="5">
    <source>
        <dbReference type="ARBA" id="ARBA00023163"/>
    </source>
</evidence>
<keyword evidence="1 7" id="KW-0597">Phosphoprotein</keyword>
<dbReference type="Proteomes" id="UP000825935">
    <property type="component" value="Chromosome 6"/>
</dbReference>
<dbReference type="NCBIfam" id="TIGR01557">
    <property type="entry name" value="myb_SHAQKYF"/>
    <property type="match status" value="1"/>
</dbReference>
<keyword evidence="5" id="KW-0804">Transcription</keyword>
<dbReference type="InterPro" id="IPR009057">
    <property type="entry name" value="Homeodomain-like_sf"/>
</dbReference>
<evidence type="ECO:0000256" key="1">
    <source>
        <dbReference type="ARBA" id="ARBA00022553"/>
    </source>
</evidence>
<dbReference type="SUPFAM" id="SSF52172">
    <property type="entry name" value="CheY-like"/>
    <property type="match status" value="1"/>
</dbReference>
<evidence type="ECO:0000256" key="3">
    <source>
        <dbReference type="ARBA" id="ARBA00023015"/>
    </source>
</evidence>
<evidence type="ECO:0000313" key="11">
    <source>
        <dbReference type="EMBL" id="KAH7434272.1"/>
    </source>
</evidence>
<dbReference type="InterPro" id="IPR045279">
    <property type="entry name" value="ARR-like"/>
</dbReference>
<feature type="region of interest" description="Disordered" evidence="8">
    <location>
        <begin position="524"/>
        <end position="543"/>
    </location>
</feature>
<proteinExistence type="predicted"/>
<dbReference type="OrthoDB" id="1914890at2759"/>
<dbReference type="Gene3D" id="1.10.10.60">
    <property type="entry name" value="Homeodomain-like"/>
    <property type="match status" value="1"/>
</dbReference>
<gene>
    <name evidence="11" type="ORF">KP509_06G008700</name>
</gene>
<protein>
    <recommendedName>
        <fullName evidence="13">Two-component response regulator</fullName>
    </recommendedName>
</protein>
<keyword evidence="6" id="KW-0539">Nucleus</keyword>
<dbReference type="Gene3D" id="3.40.50.2300">
    <property type="match status" value="1"/>
</dbReference>
<feature type="domain" description="Response regulatory" evidence="9">
    <location>
        <begin position="29"/>
        <end position="144"/>
    </location>
</feature>
<reference evidence="11" key="1">
    <citation type="submission" date="2021-08" db="EMBL/GenBank/DDBJ databases">
        <title>WGS assembly of Ceratopteris richardii.</title>
        <authorList>
            <person name="Marchant D.B."/>
            <person name="Chen G."/>
            <person name="Jenkins J."/>
            <person name="Shu S."/>
            <person name="Leebens-Mack J."/>
            <person name="Grimwood J."/>
            <person name="Schmutz J."/>
            <person name="Soltis P."/>
            <person name="Soltis D."/>
            <person name="Chen Z.-H."/>
        </authorList>
    </citation>
    <scope>NUCLEOTIDE SEQUENCE</scope>
    <source>
        <strain evidence="11">Whitten #5841</strain>
        <tissue evidence="11">Leaf</tissue>
    </source>
</reference>
<keyword evidence="2" id="KW-0902">Two-component regulatory system</keyword>
<evidence type="ECO:0000256" key="7">
    <source>
        <dbReference type="PROSITE-ProRule" id="PRU00169"/>
    </source>
</evidence>
<dbReference type="GO" id="GO:0000160">
    <property type="term" value="P:phosphorelay signal transduction system"/>
    <property type="evidence" value="ECO:0007669"/>
    <property type="project" value="UniProtKB-KW"/>
</dbReference>
<dbReference type="SMART" id="SM00448">
    <property type="entry name" value="REC"/>
    <property type="match status" value="1"/>
</dbReference>
<organism evidence="11 12">
    <name type="scientific">Ceratopteris richardii</name>
    <name type="common">Triangle waterfern</name>
    <dbReference type="NCBI Taxonomy" id="49495"/>
    <lineage>
        <taxon>Eukaryota</taxon>
        <taxon>Viridiplantae</taxon>
        <taxon>Streptophyta</taxon>
        <taxon>Embryophyta</taxon>
        <taxon>Tracheophyta</taxon>
        <taxon>Polypodiopsida</taxon>
        <taxon>Polypodiidae</taxon>
        <taxon>Polypodiales</taxon>
        <taxon>Pteridineae</taxon>
        <taxon>Pteridaceae</taxon>
        <taxon>Parkerioideae</taxon>
        <taxon>Ceratopteris</taxon>
    </lineage>
</organism>
<evidence type="ECO:0008006" key="13">
    <source>
        <dbReference type="Google" id="ProtNLM"/>
    </source>
</evidence>
<evidence type="ECO:0000259" key="9">
    <source>
        <dbReference type="PROSITE" id="PS50110"/>
    </source>
</evidence>
<dbReference type="InterPro" id="IPR017930">
    <property type="entry name" value="Myb_dom"/>
</dbReference>
<dbReference type="PANTHER" id="PTHR43874:SF7">
    <property type="entry name" value="TWO-COMPONENT RESPONSE REGULATOR ARR10"/>
    <property type="match status" value="1"/>
</dbReference>
<feature type="domain" description="HTH myb-type" evidence="10">
    <location>
        <begin position="192"/>
        <end position="251"/>
    </location>
</feature>
<dbReference type="InterPro" id="IPR001789">
    <property type="entry name" value="Sig_transdc_resp-reg_receiver"/>
</dbReference>
<feature type="modified residue" description="4-aspartylphosphate" evidence="7">
    <location>
        <position position="80"/>
    </location>
</feature>
<dbReference type="Pfam" id="PF00249">
    <property type="entry name" value="Myb_DNA-binding"/>
    <property type="match status" value="1"/>
</dbReference>
<dbReference type="SUPFAM" id="SSF46689">
    <property type="entry name" value="Homeodomain-like"/>
    <property type="match status" value="1"/>
</dbReference>
<evidence type="ECO:0000256" key="6">
    <source>
        <dbReference type="ARBA" id="ARBA00023242"/>
    </source>
</evidence>
<keyword evidence="12" id="KW-1185">Reference proteome</keyword>
<evidence type="ECO:0000256" key="8">
    <source>
        <dbReference type="SAM" id="MobiDB-lite"/>
    </source>
</evidence>
<keyword evidence="3" id="KW-0805">Transcription regulation</keyword>
<dbReference type="FunFam" id="1.10.10.60:FF:000007">
    <property type="entry name" value="Two-component response regulator"/>
    <property type="match status" value="1"/>
</dbReference>
<dbReference type="CDD" id="cd17584">
    <property type="entry name" value="REC_typeB_ARR-like"/>
    <property type="match status" value="1"/>
</dbReference>
<evidence type="ECO:0000313" key="12">
    <source>
        <dbReference type="Proteomes" id="UP000825935"/>
    </source>
</evidence>
<accession>A0A8T2UFM4</accession>
<evidence type="ECO:0000259" key="10">
    <source>
        <dbReference type="PROSITE" id="PS51294"/>
    </source>
</evidence>
<comment type="caution">
    <text evidence="11">The sequence shown here is derived from an EMBL/GenBank/DDBJ whole genome shotgun (WGS) entry which is preliminary data.</text>
</comment>
<dbReference type="Pfam" id="PF00072">
    <property type="entry name" value="Response_reg"/>
    <property type="match status" value="1"/>
</dbReference>
<evidence type="ECO:0000256" key="2">
    <source>
        <dbReference type="ARBA" id="ARBA00023012"/>
    </source>
</evidence>
<dbReference type="PANTHER" id="PTHR43874">
    <property type="entry name" value="TWO-COMPONENT RESPONSE REGULATOR"/>
    <property type="match status" value="1"/>
</dbReference>